<gene>
    <name evidence="3" type="ORF">C8N24_2688</name>
</gene>
<evidence type="ECO:0000259" key="1">
    <source>
        <dbReference type="Pfam" id="PF01968"/>
    </source>
</evidence>
<name>A0A660LG80_9ACTN</name>
<dbReference type="InterPro" id="IPR002821">
    <property type="entry name" value="Hydantoinase_A"/>
</dbReference>
<keyword evidence="4" id="KW-1185">Reference proteome</keyword>
<feature type="domain" description="Hydantoinase A/oxoprolinase" evidence="1">
    <location>
        <begin position="201"/>
        <end position="486"/>
    </location>
</feature>
<accession>A0A660LG80</accession>
<dbReference type="GO" id="GO:0005829">
    <property type="term" value="C:cytosol"/>
    <property type="evidence" value="ECO:0007669"/>
    <property type="project" value="TreeGrafter"/>
</dbReference>
<dbReference type="OrthoDB" id="9768323at2"/>
<evidence type="ECO:0000313" key="4">
    <source>
        <dbReference type="Proteomes" id="UP000278962"/>
    </source>
</evidence>
<dbReference type="GO" id="GO:0006749">
    <property type="term" value="P:glutathione metabolic process"/>
    <property type="evidence" value="ECO:0007669"/>
    <property type="project" value="TreeGrafter"/>
</dbReference>
<dbReference type="Proteomes" id="UP000278962">
    <property type="component" value="Unassembled WGS sequence"/>
</dbReference>
<dbReference type="EMBL" id="RBIL01000001">
    <property type="protein sequence ID" value="RKQ92833.1"/>
    <property type="molecule type" value="Genomic_DNA"/>
</dbReference>
<evidence type="ECO:0000313" key="3">
    <source>
        <dbReference type="EMBL" id="RKQ92833.1"/>
    </source>
</evidence>
<comment type="caution">
    <text evidence="3">The sequence shown here is derived from an EMBL/GenBank/DDBJ whole genome shotgun (WGS) entry which is preliminary data.</text>
</comment>
<dbReference type="Pfam" id="PF05378">
    <property type="entry name" value="Hydant_A_N"/>
    <property type="match status" value="1"/>
</dbReference>
<dbReference type="AlphaFoldDB" id="A0A660LG80"/>
<dbReference type="PANTHER" id="PTHR11365:SF23">
    <property type="entry name" value="HYPOTHETICAL 5-OXOPROLINASE (EUROFUNG)-RELATED"/>
    <property type="match status" value="1"/>
</dbReference>
<dbReference type="PANTHER" id="PTHR11365">
    <property type="entry name" value="5-OXOPROLINASE RELATED"/>
    <property type="match status" value="1"/>
</dbReference>
<organism evidence="3 4">
    <name type="scientific">Solirubrobacter pauli</name>
    <dbReference type="NCBI Taxonomy" id="166793"/>
    <lineage>
        <taxon>Bacteria</taxon>
        <taxon>Bacillati</taxon>
        <taxon>Actinomycetota</taxon>
        <taxon>Thermoleophilia</taxon>
        <taxon>Solirubrobacterales</taxon>
        <taxon>Solirubrobacteraceae</taxon>
        <taxon>Solirubrobacter</taxon>
    </lineage>
</organism>
<sequence>MTTRLGVDVGGTFTDLIFYDEESGETRVAKAPTTPASPEQGILHAVAAGVPADRLKAAEYFLHGTTVGLNALLERRGAVVGLLATEGFRDILEIRRGDRVDMYDLFWRQPEPLVPRRLRVPIRERLYATGAVHTPIELDAVRAAAEQFKAEGCTAVAIAFLHAYANGEHELEAARVLREAGFEGEISLSHQVSGEYREYERTTTTVIDAFVRGRMANYLGRLEDALGEEGFDGSSLVTRSGGGAFTFGEAAERPFETIMSGPVAGAEGASEVARAFGYEHVITADVGGTSFDTCLISNGRPTTLYEGEVVGLPVQTPWVDVRSIGAGGGSIAYVDQGGLLRVGPRSAGAVPGPACYGRGGTEPTVTDAAFLLGMLGDGELAGDVRLDRAASEAAIAPLVEALGLSEEEVARGILTIANANMAGAIREITVEQGVDPRSAVLMPFGGAGPLFLSLLADELAIGEILLPPYAGNFSAWGLLGADLTQTVARTRITPLTDEGLAEANALLGDLYAEVGRRATHAGSAGSLRETALDMRYVGQEHTLTVLAGDEQGTIAATPDEVRERFRAEYEQTFGLRMDEAVEIVSLRATIRTPLPRRAEPVGVSSNGHGGAAQPEGTIRAYSFADGDWTDFAVVQRAGLTPGTSVTGPTILLEETATSYIDRGFKGRVHESGSIVLKAEGKA</sequence>
<dbReference type="RefSeq" id="WP_121250608.1">
    <property type="nucleotide sequence ID" value="NZ_RBIL01000001.1"/>
</dbReference>
<feature type="domain" description="Hydantoinase/oxoprolinase N-terminal" evidence="2">
    <location>
        <begin position="4"/>
        <end position="180"/>
    </location>
</feature>
<evidence type="ECO:0000259" key="2">
    <source>
        <dbReference type="Pfam" id="PF05378"/>
    </source>
</evidence>
<dbReference type="InterPro" id="IPR045079">
    <property type="entry name" value="Oxoprolinase-like"/>
</dbReference>
<proteinExistence type="predicted"/>
<dbReference type="GO" id="GO:0017168">
    <property type="term" value="F:5-oxoprolinase (ATP-hydrolyzing) activity"/>
    <property type="evidence" value="ECO:0007669"/>
    <property type="project" value="TreeGrafter"/>
</dbReference>
<dbReference type="Pfam" id="PF01968">
    <property type="entry name" value="Hydantoinase_A"/>
    <property type="match status" value="1"/>
</dbReference>
<reference evidence="3 4" key="1">
    <citation type="submission" date="2018-10" db="EMBL/GenBank/DDBJ databases">
        <title>Genomic Encyclopedia of Archaeal and Bacterial Type Strains, Phase II (KMG-II): from individual species to whole genera.</title>
        <authorList>
            <person name="Goeker M."/>
        </authorList>
    </citation>
    <scope>NUCLEOTIDE SEQUENCE [LARGE SCALE GENOMIC DNA]</scope>
    <source>
        <strain evidence="3 4">DSM 14954</strain>
    </source>
</reference>
<dbReference type="InterPro" id="IPR008040">
    <property type="entry name" value="Hydant_A_N"/>
</dbReference>
<protein>
    <submittedName>
        <fullName evidence="3">N-methylhydantoinase A</fullName>
    </submittedName>
</protein>